<reference evidence="3" key="1">
    <citation type="submission" date="2022-10" db="EMBL/GenBank/DDBJ databases">
        <title>YIM 151497 complete genome.</title>
        <authorList>
            <person name="Chen X."/>
        </authorList>
    </citation>
    <scope>NUCLEOTIDE SEQUENCE</scope>
    <source>
        <strain evidence="3">YIM 151497</strain>
    </source>
</reference>
<evidence type="ECO:0000313" key="3">
    <source>
        <dbReference type="EMBL" id="UYQ73558.1"/>
    </source>
</evidence>
<dbReference type="InterPro" id="IPR000073">
    <property type="entry name" value="AB_hydrolase_1"/>
</dbReference>
<dbReference type="RefSeq" id="WP_264227123.1">
    <property type="nucleotide sequence ID" value="NZ_CP107716.1"/>
</dbReference>
<proteinExistence type="predicted"/>
<accession>A0ABY6ISF0</accession>
<dbReference type="SUPFAM" id="SSF53474">
    <property type="entry name" value="alpha/beta-Hydrolases"/>
    <property type="match status" value="1"/>
</dbReference>
<dbReference type="Proteomes" id="UP001163882">
    <property type="component" value="Chromosome"/>
</dbReference>
<dbReference type="PANTHER" id="PTHR43798">
    <property type="entry name" value="MONOACYLGLYCEROL LIPASE"/>
    <property type="match status" value="1"/>
</dbReference>
<feature type="domain" description="AB hydrolase-1" evidence="2">
    <location>
        <begin position="24"/>
        <end position="255"/>
    </location>
</feature>
<dbReference type="Pfam" id="PF00561">
    <property type="entry name" value="Abhydrolase_1"/>
    <property type="match status" value="1"/>
</dbReference>
<sequence>MLYSRIQTRQASIALVETGKDGFPVLFLHGNSSSSDVFARQLESPLAERHRLIALDLPGHGASDDAIEPKAAYTIPGFANTVAEVLDALAIDHVAVVGWSLGGHIGIELLEREPRIAGLMIMGTPPVSRGILGMLRGFQPQFDLTLTTKGRLTPREMDRLARLCFGESPPQRFRDAIARADWRMRKILGYGLMMGAGADQKKVVEHSPVPLAVVNGEREPFARLDYLTGLDYANLWDGQCHLINAAGHAAFLDAPGEFNALLGRFIEDAAAFAVLSQTSDLGRRHG</sequence>
<dbReference type="InterPro" id="IPR050266">
    <property type="entry name" value="AB_hydrolase_sf"/>
</dbReference>
<dbReference type="InterPro" id="IPR029058">
    <property type="entry name" value="AB_hydrolase_fold"/>
</dbReference>
<dbReference type="EMBL" id="CP107716">
    <property type="protein sequence ID" value="UYQ73558.1"/>
    <property type="molecule type" value="Genomic_DNA"/>
</dbReference>
<name>A0ABY6ISF0_9HYPH</name>
<organism evidence="3 4">
    <name type="scientific">Pelagibacterium flavum</name>
    <dbReference type="NCBI Taxonomy" id="2984530"/>
    <lineage>
        <taxon>Bacteria</taxon>
        <taxon>Pseudomonadati</taxon>
        <taxon>Pseudomonadota</taxon>
        <taxon>Alphaproteobacteria</taxon>
        <taxon>Hyphomicrobiales</taxon>
        <taxon>Devosiaceae</taxon>
        <taxon>Pelagibacterium</taxon>
    </lineage>
</organism>
<evidence type="ECO:0000259" key="2">
    <source>
        <dbReference type="Pfam" id="PF00561"/>
    </source>
</evidence>
<evidence type="ECO:0000313" key="4">
    <source>
        <dbReference type="Proteomes" id="UP001163882"/>
    </source>
</evidence>
<keyword evidence="1 3" id="KW-0378">Hydrolase</keyword>
<dbReference type="GO" id="GO:0016787">
    <property type="term" value="F:hydrolase activity"/>
    <property type="evidence" value="ECO:0007669"/>
    <property type="project" value="UniProtKB-KW"/>
</dbReference>
<protein>
    <submittedName>
        <fullName evidence="3">Alpha/beta hydrolase</fullName>
    </submittedName>
</protein>
<dbReference type="Gene3D" id="3.40.50.1820">
    <property type="entry name" value="alpha/beta hydrolase"/>
    <property type="match status" value="1"/>
</dbReference>
<evidence type="ECO:0000256" key="1">
    <source>
        <dbReference type="ARBA" id="ARBA00022801"/>
    </source>
</evidence>
<dbReference type="PANTHER" id="PTHR43798:SF31">
    <property type="entry name" value="AB HYDROLASE SUPERFAMILY PROTEIN YCLE"/>
    <property type="match status" value="1"/>
</dbReference>
<keyword evidence="4" id="KW-1185">Reference proteome</keyword>
<dbReference type="PRINTS" id="PR00111">
    <property type="entry name" value="ABHYDROLASE"/>
</dbReference>
<gene>
    <name evidence="3" type="ORF">OF122_07330</name>
</gene>